<organism evidence="2 3">
    <name type="scientific">Thermolongibacillus altinsuensis</name>
    <dbReference type="NCBI Taxonomy" id="575256"/>
    <lineage>
        <taxon>Bacteria</taxon>
        <taxon>Bacillati</taxon>
        <taxon>Bacillota</taxon>
        <taxon>Bacilli</taxon>
        <taxon>Bacillales</taxon>
        <taxon>Anoxybacillaceae</taxon>
        <taxon>Thermolongibacillus</taxon>
    </lineage>
</organism>
<reference evidence="2 3" key="1">
    <citation type="submission" date="2019-03" db="EMBL/GenBank/DDBJ databases">
        <title>Genomic Encyclopedia of Type Strains, Phase IV (KMG-IV): sequencing the most valuable type-strain genomes for metagenomic binning, comparative biology and taxonomic classification.</title>
        <authorList>
            <person name="Goeker M."/>
        </authorList>
    </citation>
    <scope>NUCLEOTIDE SEQUENCE [LARGE SCALE GENOMIC DNA]</scope>
    <source>
        <strain evidence="2 3">DSM 24979</strain>
    </source>
</reference>
<proteinExistence type="predicted"/>
<dbReference type="RefSeq" id="WP_243643018.1">
    <property type="nucleotide sequence ID" value="NZ_SLUL01000002.1"/>
</dbReference>
<dbReference type="AlphaFoldDB" id="A0A4R1QJE7"/>
<gene>
    <name evidence="2" type="ORF">EDD69_102197</name>
</gene>
<dbReference type="Proteomes" id="UP000295658">
    <property type="component" value="Unassembled WGS sequence"/>
</dbReference>
<sequence length="89" mass="10151">MEDEGKLTSGITLAHDVNGKNKSAYEMRLKFLRDQLSNLRSERRAGLEEGLKKGREEERKKILCNMAAKGMKIMDIVGLTEEVQKLLEE</sequence>
<protein>
    <recommendedName>
        <fullName evidence="4">Transposase/invertase (TIGR01784 family)</fullName>
    </recommendedName>
</protein>
<comment type="caution">
    <text evidence="2">The sequence shown here is derived from an EMBL/GenBank/DDBJ whole genome shotgun (WGS) entry which is preliminary data.</text>
</comment>
<evidence type="ECO:0008006" key="4">
    <source>
        <dbReference type="Google" id="ProtNLM"/>
    </source>
</evidence>
<evidence type="ECO:0000313" key="3">
    <source>
        <dbReference type="Proteomes" id="UP000295658"/>
    </source>
</evidence>
<accession>A0A4R1QJE7</accession>
<keyword evidence="3" id="KW-1185">Reference proteome</keyword>
<keyword evidence="1" id="KW-0175">Coiled coil</keyword>
<name>A0A4R1QJE7_9BACL</name>
<evidence type="ECO:0000256" key="1">
    <source>
        <dbReference type="SAM" id="Coils"/>
    </source>
</evidence>
<evidence type="ECO:0000313" key="2">
    <source>
        <dbReference type="EMBL" id="TCL52791.1"/>
    </source>
</evidence>
<feature type="coiled-coil region" evidence="1">
    <location>
        <begin position="22"/>
        <end position="49"/>
    </location>
</feature>
<dbReference type="EMBL" id="SLUL01000002">
    <property type="protein sequence ID" value="TCL52791.1"/>
    <property type="molecule type" value="Genomic_DNA"/>
</dbReference>